<proteinExistence type="predicted"/>
<keyword evidence="1" id="KW-0812">Transmembrane</keyword>
<dbReference type="EMBL" id="MFEI01000002">
    <property type="protein sequence ID" value="OGE81834.1"/>
    <property type="molecule type" value="Genomic_DNA"/>
</dbReference>
<keyword evidence="1" id="KW-0472">Membrane</keyword>
<feature type="transmembrane region" description="Helical" evidence="1">
    <location>
        <begin position="80"/>
        <end position="106"/>
    </location>
</feature>
<comment type="caution">
    <text evidence="2">The sequence shown here is derived from an EMBL/GenBank/DDBJ whole genome shotgun (WGS) entry which is preliminary data.</text>
</comment>
<accession>A0A1F5NW84</accession>
<keyword evidence="1" id="KW-1133">Transmembrane helix</keyword>
<gene>
    <name evidence="2" type="ORF">A2826_02585</name>
</gene>
<dbReference type="AlphaFoldDB" id="A0A1F5NW84"/>
<sequence length="134" mass="15482">MSTQKTQLSPNIITAFWTWYFLVAPKNILEIWSNYLSASLQYFSVFLLLRTLISPWHRDTTSYGRGFDFKRYLEVWSLNMVARVIGLIIRLATIAIAIVSGMLILAVGFLFLIFWLMAPVALTAAFFWGFILLF</sequence>
<evidence type="ECO:0000256" key="1">
    <source>
        <dbReference type="SAM" id="Phobius"/>
    </source>
</evidence>
<reference evidence="2 3" key="1">
    <citation type="journal article" date="2016" name="Nat. Commun.">
        <title>Thousands of microbial genomes shed light on interconnected biogeochemical processes in an aquifer system.</title>
        <authorList>
            <person name="Anantharaman K."/>
            <person name="Brown C.T."/>
            <person name="Hug L.A."/>
            <person name="Sharon I."/>
            <person name="Castelle C.J."/>
            <person name="Probst A.J."/>
            <person name="Thomas B.C."/>
            <person name="Singh A."/>
            <person name="Wilkins M.J."/>
            <person name="Karaoz U."/>
            <person name="Brodie E.L."/>
            <person name="Williams K.H."/>
            <person name="Hubbard S.S."/>
            <person name="Banfield J.F."/>
        </authorList>
    </citation>
    <scope>NUCLEOTIDE SEQUENCE [LARGE SCALE GENOMIC DNA]</scope>
</reference>
<organism evidence="2 3">
    <name type="scientific">Candidatus Doudnabacteria bacterium RIFCSPHIGHO2_01_FULL_43_23</name>
    <dbReference type="NCBI Taxonomy" id="1817822"/>
    <lineage>
        <taxon>Bacteria</taxon>
        <taxon>Candidatus Doudnaibacteriota</taxon>
    </lineage>
</organism>
<evidence type="ECO:0000313" key="2">
    <source>
        <dbReference type="EMBL" id="OGE81834.1"/>
    </source>
</evidence>
<name>A0A1F5NW84_9BACT</name>
<protein>
    <submittedName>
        <fullName evidence="2">Uncharacterized protein</fullName>
    </submittedName>
</protein>
<dbReference type="Proteomes" id="UP000177912">
    <property type="component" value="Unassembled WGS sequence"/>
</dbReference>
<dbReference type="STRING" id="1817822.A2826_02585"/>
<evidence type="ECO:0000313" key="3">
    <source>
        <dbReference type="Proteomes" id="UP000177912"/>
    </source>
</evidence>
<feature type="transmembrane region" description="Helical" evidence="1">
    <location>
        <begin position="112"/>
        <end position="133"/>
    </location>
</feature>